<evidence type="ECO:0000313" key="3">
    <source>
        <dbReference type="EMBL" id="RZF43098.1"/>
    </source>
</evidence>
<dbReference type="PANTHER" id="PTHR18914">
    <property type="entry name" value="ALPHA CATENIN"/>
    <property type="match status" value="1"/>
</dbReference>
<proteinExistence type="predicted"/>
<dbReference type="GO" id="GO:0008013">
    <property type="term" value="F:beta-catenin binding"/>
    <property type="evidence" value="ECO:0007669"/>
    <property type="project" value="TreeGrafter"/>
</dbReference>
<dbReference type="InterPro" id="IPR008837">
    <property type="entry name" value="Serendipity_A"/>
</dbReference>
<dbReference type="PANTHER" id="PTHR18914:SF33">
    <property type="entry name" value="RE47911P-RELATED"/>
    <property type="match status" value="1"/>
</dbReference>
<dbReference type="GO" id="GO:0098609">
    <property type="term" value="P:cell-cell adhesion"/>
    <property type="evidence" value="ECO:0007669"/>
    <property type="project" value="TreeGrafter"/>
</dbReference>
<dbReference type="GO" id="GO:0016342">
    <property type="term" value="C:catenin complex"/>
    <property type="evidence" value="ECO:0007669"/>
    <property type="project" value="TreeGrafter"/>
</dbReference>
<dbReference type="FunCoup" id="A0A482XCA7">
    <property type="interactions" value="55"/>
</dbReference>
<dbReference type="GO" id="GO:0007349">
    <property type="term" value="P:cellularization"/>
    <property type="evidence" value="ECO:0007669"/>
    <property type="project" value="InterPro"/>
</dbReference>
<comment type="caution">
    <text evidence="3">The sequence shown here is derived from an EMBL/GenBank/DDBJ whole genome shotgun (WGS) entry which is preliminary data.</text>
</comment>
<dbReference type="GO" id="GO:0016477">
    <property type="term" value="P:cell migration"/>
    <property type="evidence" value="ECO:0007669"/>
    <property type="project" value="TreeGrafter"/>
</dbReference>
<dbReference type="GO" id="GO:0051015">
    <property type="term" value="F:actin filament binding"/>
    <property type="evidence" value="ECO:0007669"/>
    <property type="project" value="InterPro"/>
</dbReference>
<accession>A0A482XCA7</accession>
<protein>
    <recommendedName>
        <fullName evidence="5">Serendipity locus protein alpha</fullName>
    </recommendedName>
</protein>
<dbReference type="Gene3D" id="1.20.120.230">
    <property type="entry name" value="Alpha-catenin/vinculin-like"/>
    <property type="match status" value="1"/>
</dbReference>
<keyword evidence="4" id="KW-1185">Reference proteome</keyword>
<dbReference type="AlphaFoldDB" id="A0A482XCA7"/>
<dbReference type="InParanoid" id="A0A482XCA7"/>
<gene>
    <name evidence="3" type="ORF">LSTR_LSTR001276</name>
</gene>
<dbReference type="SMR" id="A0A482XCA7"/>
<dbReference type="GO" id="GO:0005737">
    <property type="term" value="C:cytoplasm"/>
    <property type="evidence" value="ECO:0007669"/>
    <property type="project" value="UniProtKB-SubCell"/>
</dbReference>
<organism evidence="3 4">
    <name type="scientific">Laodelphax striatellus</name>
    <name type="common">Small brown planthopper</name>
    <name type="synonym">Delphax striatella</name>
    <dbReference type="NCBI Taxonomy" id="195883"/>
    <lineage>
        <taxon>Eukaryota</taxon>
        <taxon>Metazoa</taxon>
        <taxon>Ecdysozoa</taxon>
        <taxon>Arthropoda</taxon>
        <taxon>Hexapoda</taxon>
        <taxon>Insecta</taxon>
        <taxon>Pterygota</taxon>
        <taxon>Neoptera</taxon>
        <taxon>Paraneoptera</taxon>
        <taxon>Hemiptera</taxon>
        <taxon>Auchenorrhyncha</taxon>
        <taxon>Fulgoroidea</taxon>
        <taxon>Delphacidae</taxon>
        <taxon>Criomorphinae</taxon>
        <taxon>Laodelphax</taxon>
    </lineage>
</organism>
<dbReference type="Proteomes" id="UP000291343">
    <property type="component" value="Unassembled WGS sequence"/>
</dbReference>
<dbReference type="SUPFAM" id="SSF47220">
    <property type="entry name" value="alpha-catenin/vinculin-like"/>
    <property type="match status" value="1"/>
</dbReference>
<sequence>MDMDTFLCRNKELLKIVDCYVRSAESKKNKNRLLLCMSQIQKILKLLVEVAQIKEPNIFGLKEITVYLGKRLEWCVEECERVLTMRNATDGDENDSCYGRFVHCVDRALLSISEGLQCNESEIKKWKPIVEDIICQSLTIAGMAGGIDSDEITASCHKVLAECNRLEDECRESVTALQSDFLADWILQLERRVSAALLRLVVKTFSDYSEPLKQLILAIDEGKCDIISRKPSDLNDIVDNFDSHSDCIQHIALFALACSEYSKNILKIRCCLASLESLDDSLVPAAMALYMDPKHSGKRLLLKFLVSVWLNEVKSLEQCLDSIIDPVAFTAVTLESIDSLFEEVITENNRNAQPLISIVLQAVRLYQHLKTNSIETQWNLGAILTECKIALDSWLKNLNDRHGEPVTMKRVTSRFTLLLQAIRKISAELSADLARKSDSYQNTSALLKDVSFPDSIRDLPLDISSTTSLRSRKIGEADMLQKLCFANFNKLRSVKKIEKQEDMLLDPYRLKANEKCLLANTLYAPSPRRIKHTPITALRKSRHQQFELTMGLDLTGILEQFTDISHATLSTIDYSTRSGTSLKNCVIEVEDERTIDREPVGKRMVDLENDGSFFPDLSGICMLETSLSKLTFDSSVFGGRSGGSSVTTLDRLNDLKKVEERIEFLKEIVNS</sequence>
<dbReference type="GO" id="GO:0005912">
    <property type="term" value="C:adherens junction"/>
    <property type="evidence" value="ECO:0007669"/>
    <property type="project" value="TreeGrafter"/>
</dbReference>
<dbReference type="EMBL" id="QKKF02013261">
    <property type="protein sequence ID" value="RZF43098.1"/>
    <property type="molecule type" value="Genomic_DNA"/>
</dbReference>
<dbReference type="InterPro" id="IPR036723">
    <property type="entry name" value="Alpha-catenin/vinculin-like_sf"/>
</dbReference>
<dbReference type="OrthoDB" id="6342160at2759"/>
<comment type="subcellular location">
    <subcellularLocation>
        <location evidence="1">Cytoplasm</location>
    </subcellularLocation>
</comment>
<evidence type="ECO:0000256" key="1">
    <source>
        <dbReference type="ARBA" id="ARBA00004496"/>
    </source>
</evidence>
<evidence type="ECO:0008006" key="5">
    <source>
        <dbReference type="Google" id="ProtNLM"/>
    </source>
</evidence>
<evidence type="ECO:0000313" key="4">
    <source>
        <dbReference type="Proteomes" id="UP000291343"/>
    </source>
</evidence>
<keyword evidence="2" id="KW-0963">Cytoplasm</keyword>
<name>A0A482XCA7_LAOST</name>
<dbReference type="Pfam" id="PF05482">
    <property type="entry name" value="Serendipity_A"/>
    <property type="match status" value="1"/>
</dbReference>
<evidence type="ECO:0000256" key="2">
    <source>
        <dbReference type="ARBA" id="ARBA00022490"/>
    </source>
</evidence>
<reference evidence="3 4" key="1">
    <citation type="journal article" date="2017" name="Gigascience">
        <title>Genome sequence of the small brown planthopper, Laodelphax striatellus.</title>
        <authorList>
            <person name="Zhu J."/>
            <person name="Jiang F."/>
            <person name="Wang X."/>
            <person name="Yang P."/>
            <person name="Bao Y."/>
            <person name="Zhao W."/>
            <person name="Wang W."/>
            <person name="Lu H."/>
            <person name="Wang Q."/>
            <person name="Cui N."/>
            <person name="Li J."/>
            <person name="Chen X."/>
            <person name="Luo L."/>
            <person name="Yu J."/>
            <person name="Kang L."/>
            <person name="Cui F."/>
        </authorList>
    </citation>
    <scope>NUCLEOTIDE SEQUENCE [LARGE SCALE GENOMIC DNA]</scope>
    <source>
        <strain evidence="3">Lst14</strain>
    </source>
</reference>